<accession>A0A8B7P6S6</accession>
<reference evidence="3" key="1">
    <citation type="submission" date="2025-08" db="UniProtKB">
        <authorList>
            <consortium name="RefSeq"/>
        </authorList>
    </citation>
    <scope>IDENTIFICATION</scope>
</reference>
<dbReference type="InterPro" id="IPR052807">
    <property type="entry name" value="Mito_transl_resp_regulator"/>
</dbReference>
<name>A0A8B7P6S6_HYAAZ</name>
<dbReference type="PANTHER" id="PTHR46406:SF1">
    <property type="entry name" value="NITRIC OXIDE-ASSOCIATED PROTEIN 1"/>
    <property type="match status" value="1"/>
</dbReference>
<dbReference type="KEGG" id="hazt:108677868"/>
<dbReference type="Proteomes" id="UP000694843">
    <property type="component" value="Unplaced"/>
</dbReference>
<dbReference type="GO" id="GO:0005525">
    <property type="term" value="F:GTP binding"/>
    <property type="evidence" value="ECO:0007669"/>
    <property type="project" value="InterPro"/>
</dbReference>
<evidence type="ECO:0000313" key="2">
    <source>
        <dbReference type="Proteomes" id="UP000694843"/>
    </source>
</evidence>
<dbReference type="InterPro" id="IPR006073">
    <property type="entry name" value="GTP-bd"/>
</dbReference>
<dbReference type="AlphaFoldDB" id="A0A8B7P6S6"/>
<organism evidence="2 3">
    <name type="scientific">Hyalella azteca</name>
    <name type="common">Amphipod</name>
    <dbReference type="NCBI Taxonomy" id="294128"/>
    <lineage>
        <taxon>Eukaryota</taxon>
        <taxon>Metazoa</taxon>
        <taxon>Ecdysozoa</taxon>
        <taxon>Arthropoda</taxon>
        <taxon>Crustacea</taxon>
        <taxon>Multicrustacea</taxon>
        <taxon>Malacostraca</taxon>
        <taxon>Eumalacostraca</taxon>
        <taxon>Peracarida</taxon>
        <taxon>Amphipoda</taxon>
        <taxon>Senticaudata</taxon>
        <taxon>Talitrida</taxon>
        <taxon>Talitroidea</taxon>
        <taxon>Hyalellidae</taxon>
        <taxon>Hyalella</taxon>
    </lineage>
</organism>
<dbReference type="Gene3D" id="3.40.50.300">
    <property type="entry name" value="P-loop containing nucleotide triphosphate hydrolases"/>
    <property type="match status" value="1"/>
</dbReference>
<dbReference type="PANTHER" id="PTHR46406">
    <property type="entry name" value="NITRIC OXIDE-ASSOCIATED PROTEIN 1"/>
    <property type="match status" value="1"/>
</dbReference>
<evidence type="ECO:0000259" key="1">
    <source>
        <dbReference type="Pfam" id="PF01926"/>
    </source>
</evidence>
<dbReference type="Pfam" id="PF01926">
    <property type="entry name" value="MMR_HSR1"/>
    <property type="match status" value="1"/>
</dbReference>
<dbReference type="InterPro" id="IPR027417">
    <property type="entry name" value="P-loop_NTPase"/>
</dbReference>
<sequence>MYCLHRAQCTSVLVSEAYRIGGCAVRNGTDIHSYCTALHMKKQAEPKSLESSAGNAKPAKAQFSNNKSQMKLARFSPYRKNASLKNIKAQLDSKALSISPIIHYLHSDYLLYNSYINEKVGSLSYNCRRKLIQKFYKLYSKQLSETSAPLIVQMHSQSSPMNELSSLPVIERSITQSNFPLSQYMEVECSEVKENPLDNNDLPTISTTTDMAMRMEDYNYGDIPAVSLKSQPETHLGTEIRHAMSMERVVRVFGNAYYEDPSAAEQEMWQQLGTSDPKIPATSVPCGGCGALFHCHDPSIPGYKPREMIVGVPKAVLSSTVCARCYFLTVHNTALQVRVSPESYLDILRPIRDKNCLVLLLVDLTDAPCSINPNIMQIISDRHPVIVVGTKVDLLPMDTDGCLDRLHAAFAAMLAETPLSSAHVLDVCLVSARTGFGIECLVTSVMQHWSTRGDVYMLGSVNAGKSTLFNALLQSDLCESVAENLLLRATTSAWPGTTLSMLKFPLQRCTGKMRFLRKLRL</sequence>
<proteinExistence type="predicted"/>
<evidence type="ECO:0000313" key="3">
    <source>
        <dbReference type="RefSeq" id="XP_018021660.1"/>
    </source>
</evidence>
<dbReference type="OrthoDB" id="1696305at2759"/>
<feature type="domain" description="G" evidence="1">
    <location>
        <begin position="455"/>
        <end position="507"/>
    </location>
</feature>
<keyword evidence="2" id="KW-1185">Reference proteome</keyword>
<dbReference type="CDD" id="cd01855">
    <property type="entry name" value="YqeH"/>
    <property type="match status" value="1"/>
</dbReference>
<dbReference type="GeneID" id="108677868"/>
<protein>
    <submittedName>
        <fullName evidence="3">Nitric oxide-associated protein 1</fullName>
    </submittedName>
</protein>
<dbReference type="RefSeq" id="XP_018021660.1">
    <property type="nucleotide sequence ID" value="XM_018166171.2"/>
</dbReference>
<dbReference type="SUPFAM" id="SSF52540">
    <property type="entry name" value="P-loop containing nucleoside triphosphate hydrolases"/>
    <property type="match status" value="1"/>
</dbReference>
<feature type="non-terminal residue" evidence="3">
    <location>
        <position position="521"/>
    </location>
</feature>
<gene>
    <name evidence="3" type="primary">LOC108677868</name>
</gene>